<sequence length="155" mass="18077">MNNRISYLSENDNNNIYFTSSSNKYINDAFSITEYANKDKDEYANKYSTLSVIKNAKNDNIFYCNGFENEFNLLPAIENVKNSNLEDEPKEYEGGGSENKPKDSFLKEINAEQIFTSFEVLKQCLKHYSTKMNFETKIVQVEKKNNVCTRKMYKC</sequence>
<accession>A0A9N9HX03</accession>
<dbReference type="EMBL" id="CAJVQA010011686">
    <property type="protein sequence ID" value="CAG8709929.1"/>
    <property type="molecule type" value="Genomic_DNA"/>
</dbReference>
<name>A0A9N9HX03_9GLOM</name>
<protein>
    <submittedName>
        <fullName evidence="1">1260_t:CDS:1</fullName>
    </submittedName>
</protein>
<proteinExistence type="predicted"/>
<reference evidence="1" key="1">
    <citation type="submission" date="2021-06" db="EMBL/GenBank/DDBJ databases">
        <authorList>
            <person name="Kallberg Y."/>
            <person name="Tangrot J."/>
            <person name="Rosling A."/>
        </authorList>
    </citation>
    <scope>NUCLEOTIDE SEQUENCE</scope>
    <source>
        <strain evidence="1">FL966</strain>
    </source>
</reference>
<keyword evidence="2" id="KW-1185">Reference proteome</keyword>
<dbReference type="Proteomes" id="UP000789759">
    <property type="component" value="Unassembled WGS sequence"/>
</dbReference>
<organism evidence="1 2">
    <name type="scientific">Cetraspora pellucida</name>
    <dbReference type="NCBI Taxonomy" id="1433469"/>
    <lineage>
        <taxon>Eukaryota</taxon>
        <taxon>Fungi</taxon>
        <taxon>Fungi incertae sedis</taxon>
        <taxon>Mucoromycota</taxon>
        <taxon>Glomeromycotina</taxon>
        <taxon>Glomeromycetes</taxon>
        <taxon>Diversisporales</taxon>
        <taxon>Gigasporaceae</taxon>
        <taxon>Cetraspora</taxon>
    </lineage>
</organism>
<evidence type="ECO:0000313" key="1">
    <source>
        <dbReference type="EMBL" id="CAG8709929.1"/>
    </source>
</evidence>
<dbReference type="OrthoDB" id="2427326at2759"/>
<evidence type="ECO:0000313" key="2">
    <source>
        <dbReference type="Proteomes" id="UP000789759"/>
    </source>
</evidence>
<gene>
    <name evidence="1" type="ORF">CPELLU_LOCUS12275</name>
</gene>
<dbReference type="AlphaFoldDB" id="A0A9N9HX03"/>
<comment type="caution">
    <text evidence="1">The sequence shown here is derived from an EMBL/GenBank/DDBJ whole genome shotgun (WGS) entry which is preliminary data.</text>
</comment>